<dbReference type="GO" id="GO:0005525">
    <property type="term" value="F:GTP binding"/>
    <property type="evidence" value="ECO:0007669"/>
    <property type="project" value="UniProtKB-KW"/>
</dbReference>
<dbReference type="InterPro" id="IPR009000">
    <property type="entry name" value="Transl_B-barrel_sf"/>
</dbReference>
<name>A0AAV5V010_9BILA</name>
<proteinExistence type="inferred from homology"/>
<evidence type="ECO:0000256" key="1">
    <source>
        <dbReference type="ARBA" id="ARBA00007249"/>
    </source>
</evidence>
<reference evidence="5" key="1">
    <citation type="submission" date="2023-10" db="EMBL/GenBank/DDBJ databases">
        <title>Genome assembly of Pristionchus species.</title>
        <authorList>
            <person name="Yoshida K."/>
            <person name="Sommer R.J."/>
        </authorList>
    </citation>
    <scope>NUCLEOTIDE SEQUENCE</scope>
    <source>
        <strain evidence="5">RS5133</strain>
    </source>
</reference>
<comment type="similarity">
    <text evidence="1">Belongs to the TRAFAC class translation factor GTPase superfamily. Classic translation factor GTPase family. EF-Tu/EF-1A subfamily.</text>
</comment>
<organism evidence="5 6">
    <name type="scientific">Pristionchus fissidentatus</name>
    <dbReference type="NCBI Taxonomy" id="1538716"/>
    <lineage>
        <taxon>Eukaryota</taxon>
        <taxon>Metazoa</taxon>
        <taxon>Ecdysozoa</taxon>
        <taxon>Nematoda</taxon>
        <taxon>Chromadorea</taxon>
        <taxon>Rhabditida</taxon>
        <taxon>Rhabditina</taxon>
        <taxon>Diplogasteromorpha</taxon>
        <taxon>Diplogasteroidea</taxon>
        <taxon>Neodiplogasteridae</taxon>
        <taxon>Pristionchus</taxon>
    </lineage>
</organism>
<dbReference type="AlphaFoldDB" id="A0AAV5V010"/>
<evidence type="ECO:0000313" key="6">
    <source>
        <dbReference type="Proteomes" id="UP001432322"/>
    </source>
</evidence>
<dbReference type="InterPro" id="IPR009001">
    <property type="entry name" value="Transl_elong_EF1A/Init_IF2_C"/>
</dbReference>
<keyword evidence="2" id="KW-0547">Nucleotide-binding</keyword>
<accession>A0AAV5V010</accession>
<gene>
    <name evidence="5" type="ORF">PFISCL1PPCAC_3221</name>
</gene>
<dbReference type="InterPro" id="IPR027417">
    <property type="entry name" value="P-loop_NTPase"/>
</dbReference>
<dbReference type="Proteomes" id="UP001432322">
    <property type="component" value="Unassembled WGS sequence"/>
</dbReference>
<evidence type="ECO:0000256" key="3">
    <source>
        <dbReference type="ARBA" id="ARBA00023134"/>
    </source>
</evidence>
<keyword evidence="3" id="KW-0342">GTP-binding</keyword>
<dbReference type="InterPro" id="IPR000795">
    <property type="entry name" value="T_Tr_GTP-bd_dom"/>
</dbReference>
<dbReference type="SUPFAM" id="SSF52540">
    <property type="entry name" value="P-loop containing nucleoside triphosphate hydrolases"/>
    <property type="match status" value="1"/>
</dbReference>
<dbReference type="Pfam" id="PF00009">
    <property type="entry name" value="GTP_EFTU"/>
    <property type="match status" value="1"/>
</dbReference>
<dbReference type="PANTHER" id="PTHR43721">
    <property type="entry name" value="ELONGATION FACTOR TU-RELATED"/>
    <property type="match status" value="1"/>
</dbReference>
<dbReference type="EMBL" id="BTSY01000001">
    <property type="protein sequence ID" value="GMT11924.1"/>
    <property type="molecule type" value="Genomic_DNA"/>
</dbReference>
<dbReference type="GO" id="GO:0003746">
    <property type="term" value="F:translation elongation factor activity"/>
    <property type="evidence" value="ECO:0007669"/>
    <property type="project" value="TreeGrafter"/>
</dbReference>
<keyword evidence="6" id="KW-1185">Reference proteome</keyword>
<dbReference type="Gene3D" id="3.40.50.300">
    <property type="entry name" value="P-loop containing nucleotide triphosphate hydrolases"/>
    <property type="match status" value="1"/>
</dbReference>
<evidence type="ECO:0000313" key="5">
    <source>
        <dbReference type="EMBL" id="GMT11924.1"/>
    </source>
</evidence>
<dbReference type="SUPFAM" id="SSF50465">
    <property type="entry name" value="EF-Tu/eEF-1alpha/eIF2-gamma C-terminal domain"/>
    <property type="match status" value="1"/>
</dbReference>
<dbReference type="SUPFAM" id="SSF50447">
    <property type="entry name" value="Translation proteins"/>
    <property type="match status" value="1"/>
</dbReference>
<evidence type="ECO:0000259" key="4">
    <source>
        <dbReference type="Pfam" id="PF00009"/>
    </source>
</evidence>
<evidence type="ECO:0000256" key="2">
    <source>
        <dbReference type="ARBA" id="ARBA00022741"/>
    </source>
</evidence>
<dbReference type="FunFam" id="2.40.30.10:FF:000264">
    <property type="entry name" value="GTP binding protein"/>
    <property type="match status" value="1"/>
</dbReference>
<feature type="domain" description="Tr-type G" evidence="4">
    <location>
        <begin position="174"/>
        <end position="385"/>
    </location>
</feature>
<sequence length="595" mass="65323">MDFMVSNFCEEECGRVFNPSRQPSSRSSSALLARQRLVSEMMENSDTENRLPPEMELGNIEYKAKLVSPSVSRLEHLITQMKWRLSEGMGEAIYELGVEDDGRMVGMCDEEYEESMRTLRKMADALSADIVECTEREVREASDDESGEKEERRRVAEVLIRRVPESQPFVESRLAVLGGADVGKSTLCGVLTHQTLDDGNGKTRMNQFRHPHEVLTGKTSSVCQDMIAFDSKGKILNYSATSVSEMVEQATKVVHLIDLAGDVKYLTTTIYGLSAYGPHAVCLIVSATAGPTSITREHLGLAVALSLPVFVVITKRDAVTKERLRSVTDAVSRLLVRAGLRGGVIRVKRKREAVRAASVLLSSGGAVPLLSVSSVTGEGMKALRCLLNALPPSTAMMGHRKEELARQPLLFTVEETYQVPHVGEVACGVLSEGSLRMRDRVMVGPSKEGKWRVATVAGVRRAKVPVLSVEPGQAVSLSLIPADNEDEPLGLRRGMVLQSESAPHAACTRFVAQLMLLSHEGTTVSSGFEAIFFIGSVRQLARIEKVEGETLRTGEWATVELRFPYSCEFVRRDTPLIFRQGKTRGIGDVVEVIEE</sequence>
<comment type="caution">
    <text evidence="5">The sequence shown here is derived from an EMBL/GenBank/DDBJ whole genome shotgun (WGS) entry which is preliminary data.</text>
</comment>
<dbReference type="CDD" id="cd03708">
    <property type="entry name" value="GTPBP_III"/>
    <property type="match status" value="1"/>
</dbReference>
<protein>
    <recommendedName>
        <fullName evidence="4">Tr-type G domain-containing protein</fullName>
    </recommendedName>
</protein>
<dbReference type="GO" id="GO:0003924">
    <property type="term" value="F:GTPase activity"/>
    <property type="evidence" value="ECO:0007669"/>
    <property type="project" value="InterPro"/>
</dbReference>
<dbReference type="Gene3D" id="2.40.30.10">
    <property type="entry name" value="Translation factors"/>
    <property type="match status" value="1"/>
</dbReference>
<dbReference type="InterPro" id="IPR050055">
    <property type="entry name" value="EF-Tu_GTPase"/>
</dbReference>
<dbReference type="FunFam" id="3.40.50.300:FF:001865">
    <property type="entry name" value="GTP-binding protein"/>
    <property type="match status" value="1"/>
</dbReference>
<dbReference type="PANTHER" id="PTHR43721:SF3">
    <property type="entry name" value="GTP-BINDING PROTEIN 2"/>
    <property type="match status" value="1"/>
</dbReference>